<dbReference type="EMBL" id="FO117608">
    <property type="protein sequence ID" value="CCG00454.1"/>
    <property type="molecule type" value="Genomic_DNA"/>
</dbReference>
<protein>
    <recommendedName>
        <fullName evidence="2">DUF4837 domain-containing protein</fullName>
    </recommendedName>
</protein>
<reference evidence="1" key="1">
    <citation type="journal article" date="2012" name="Environ. Microbiol.">
        <title>Genomic content of uncultured Bacteroidetes from contrasting oceanic provinces in the North Atlantic Ocean.</title>
        <authorList>
            <person name="Gomez-Pereira P.R."/>
            <person name="Schuler M."/>
            <person name="Fuchs B.M."/>
            <person name="Bennke C."/>
            <person name="Teeling H."/>
            <person name="Waldmann J."/>
            <person name="Richter M."/>
            <person name="Barbe V."/>
            <person name="Bataille E."/>
            <person name="Glockner F.O."/>
            <person name="Amann R."/>
        </authorList>
    </citation>
    <scope>NUCLEOTIDE SEQUENCE</scope>
</reference>
<evidence type="ECO:0008006" key="2">
    <source>
        <dbReference type="Google" id="ProtNLM"/>
    </source>
</evidence>
<dbReference type="InterPro" id="IPR032286">
    <property type="entry name" value="DUF4837"/>
</dbReference>
<accession>H6RHE3</accession>
<gene>
    <name evidence="1" type="ORF">VIS_S18DCB90018</name>
</gene>
<name>H6RHE3_9BACT</name>
<proteinExistence type="predicted"/>
<organism evidence="1">
    <name type="scientific">uncultured Flavobacteriia bacterium</name>
    <dbReference type="NCBI Taxonomy" id="212695"/>
    <lineage>
        <taxon>Bacteria</taxon>
        <taxon>Pseudomonadati</taxon>
        <taxon>Bacteroidota</taxon>
        <taxon>Flavobacteriia</taxon>
        <taxon>environmental samples</taxon>
    </lineage>
</organism>
<dbReference type="AlphaFoldDB" id="H6RHE3"/>
<evidence type="ECO:0000313" key="1">
    <source>
        <dbReference type="EMBL" id="CCG00454.1"/>
    </source>
</evidence>
<sequence>MSWFVVALALVSMSACEGDGARVALPGKVGAAGELVVVAPPEVWAGPAGDTIQALMGQPYPVLPQYEPLMDVVHLEPALFDRFWKPHRNILVLEVADRVDTQEPSFTFYRNKYSRGQIYMVAKARTAEALSEVLLSRGGEMVSLLHAEEALRFADIVALSPNEVVAREVLNKWGIQGLWPKDARLAKQTEDFWWVDRQLTRWRGGDNHDIQQGFFIHSEPYVSTDQLSLEHVLDRRDAVTRKHVQGPTSGSYMATERRFFPAYEEMQFDGHFALEVRGLWKMENDFMGGPFYSLTIVDEDEGRLLTMEGYAYAPYFDKRPYIREVEGLVRRSALVGIPQPAP</sequence>
<dbReference type="Pfam" id="PF16125">
    <property type="entry name" value="DUF4837"/>
    <property type="match status" value="1"/>
</dbReference>
<reference evidence="1" key="2">
    <citation type="submission" date="2012-02" db="EMBL/GenBank/DDBJ databases">
        <authorList>
            <person name="Genoscope - CEA"/>
        </authorList>
    </citation>
    <scope>NUCLEOTIDE SEQUENCE</scope>
</reference>